<dbReference type="Gene3D" id="3.30.70.330">
    <property type="match status" value="2"/>
</dbReference>
<dbReference type="OrthoDB" id="10044938at2759"/>
<dbReference type="Proteomes" id="UP000288716">
    <property type="component" value="Unassembled WGS sequence"/>
</dbReference>
<evidence type="ECO:0000313" key="6">
    <source>
        <dbReference type="Proteomes" id="UP000288716"/>
    </source>
</evidence>
<keyword evidence="6" id="KW-1185">Reference proteome</keyword>
<sequence length="533" mass="60381">MDLVQKPVKDLYVGRCIADLQRIADGDGEVFGCTDWTEYYIFANIAVLEGEQELAYILYSKIMNKYFNDEIEQQISFDGKINDCYEIKSKLEETLRRRYADDLSPILKTPNILVDENCVFLQNLSPFIKKTKIKKLFAKYGTIEYMWISDGEDLRHGYIEYYDKSSVSVAIQKEDGKVYDGFELFVQPFNYSPAELVKAEFTSSEAIAGECSSVVKADEAVKSAESGSNILITNEAENVVPGKRDDSDFVLVNGDEASEIKPFSKKLIDNDKVGNETSVLNNESLNSERIGNENKVTVSPKVTKSDNIRLRVMFNKGLLSKLLTDASSERKLELFFKRFGEVSCVKISLGKDDDTTGVALIEFKNSNNTGIAYSEVKRLIRKKQVVVDYSPVGVEYRSQCASLQHLWKSAIFKGGGLNQNVSANNLQMSDRNLTESLLKMKLSNDNFVEINVYTDNFGDHISSVDELKKLFEKFGPLRYAKFCSCIRNENKVESYGRVCFFNECHAREAYTQMNGFCVRSGGILRLRPKVKKE</sequence>
<dbReference type="InterPro" id="IPR000504">
    <property type="entry name" value="RRM_dom"/>
</dbReference>
<protein>
    <recommendedName>
        <fullName evidence="4">RRM domain-containing protein</fullName>
    </recommendedName>
</protein>
<evidence type="ECO:0000259" key="4">
    <source>
        <dbReference type="PROSITE" id="PS50102"/>
    </source>
</evidence>
<dbReference type="InterPro" id="IPR035979">
    <property type="entry name" value="RBD_domain_sf"/>
</dbReference>
<gene>
    <name evidence="5" type="ORF">B4U80_13299</name>
</gene>
<dbReference type="CDD" id="cd00590">
    <property type="entry name" value="RRM_SF"/>
    <property type="match status" value="1"/>
</dbReference>
<dbReference type="PANTHER" id="PTHR24012">
    <property type="entry name" value="RNA BINDING PROTEIN"/>
    <property type="match status" value="1"/>
</dbReference>
<evidence type="ECO:0000256" key="1">
    <source>
        <dbReference type="ARBA" id="ARBA00022737"/>
    </source>
</evidence>
<dbReference type="GO" id="GO:0003723">
    <property type="term" value="F:RNA binding"/>
    <property type="evidence" value="ECO:0007669"/>
    <property type="project" value="UniProtKB-UniRule"/>
</dbReference>
<feature type="domain" description="RRM" evidence="4">
    <location>
        <begin position="450"/>
        <end position="531"/>
    </location>
</feature>
<dbReference type="AlphaFoldDB" id="A0A443S8S9"/>
<organism evidence="5 6">
    <name type="scientific">Leptotrombidium deliense</name>
    <dbReference type="NCBI Taxonomy" id="299467"/>
    <lineage>
        <taxon>Eukaryota</taxon>
        <taxon>Metazoa</taxon>
        <taxon>Ecdysozoa</taxon>
        <taxon>Arthropoda</taxon>
        <taxon>Chelicerata</taxon>
        <taxon>Arachnida</taxon>
        <taxon>Acari</taxon>
        <taxon>Acariformes</taxon>
        <taxon>Trombidiformes</taxon>
        <taxon>Prostigmata</taxon>
        <taxon>Anystina</taxon>
        <taxon>Parasitengona</taxon>
        <taxon>Trombiculoidea</taxon>
        <taxon>Trombiculidae</taxon>
        <taxon>Leptotrombidium</taxon>
    </lineage>
</organism>
<reference evidence="5 6" key="1">
    <citation type="journal article" date="2018" name="Gigascience">
        <title>Genomes of trombidid mites reveal novel predicted allergens and laterally-transferred genes associated with secondary metabolism.</title>
        <authorList>
            <person name="Dong X."/>
            <person name="Chaisiri K."/>
            <person name="Xia D."/>
            <person name="Armstrong S.D."/>
            <person name="Fang Y."/>
            <person name="Donnelly M.J."/>
            <person name="Kadowaki T."/>
            <person name="McGarry J.W."/>
            <person name="Darby A.C."/>
            <person name="Makepeace B.L."/>
        </authorList>
    </citation>
    <scope>NUCLEOTIDE SEQUENCE [LARGE SCALE GENOMIC DNA]</scope>
    <source>
        <strain evidence="5">UoL-UT</strain>
    </source>
</reference>
<dbReference type="VEuPathDB" id="VectorBase:LDEU008156"/>
<feature type="domain" description="RRM" evidence="4">
    <location>
        <begin position="117"/>
        <end position="191"/>
    </location>
</feature>
<comment type="caution">
    <text evidence="5">The sequence shown here is derived from an EMBL/GenBank/DDBJ whole genome shotgun (WGS) entry which is preliminary data.</text>
</comment>
<dbReference type="InterPro" id="IPR012677">
    <property type="entry name" value="Nucleotide-bd_a/b_plait_sf"/>
</dbReference>
<dbReference type="Pfam" id="PF00076">
    <property type="entry name" value="RRM_1"/>
    <property type="match status" value="2"/>
</dbReference>
<dbReference type="SUPFAM" id="SSF54928">
    <property type="entry name" value="RNA-binding domain, RBD"/>
    <property type="match status" value="2"/>
</dbReference>
<evidence type="ECO:0000256" key="2">
    <source>
        <dbReference type="ARBA" id="ARBA00022884"/>
    </source>
</evidence>
<name>A0A443S8S9_9ACAR</name>
<feature type="domain" description="RRM" evidence="4">
    <location>
        <begin position="311"/>
        <end position="392"/>
    </location>
</feature>
<keyword evidence="2 3" id="KW-0694">RNA-binding</keyword>
<proteinExistence type="predicted"/>
<keyword evidence="1" id="KW-0677">Repeat</keyword>
<dbReference type="PROSITE" id="PS50102">
    <property type="entry name" value="RRM"/>
    <property type="match status" value="3"/>
</dbReference>
<evidence type="ECO:0000256" key="3">
    <source>
        <dbReference type="PROSITE-ProRule" id="PRU00176"/>
    </source>
</evidence>
<dbReference type="SUPFAM" id="SSF140856">
    <property type="entry name" value="USP8 N-terminal domain-like"/>
    <property type="match status" value="1"/>
</dbReference>
<accession>A0A443S8S9</accession>
<dbReference type="EMBL" id="NCKV01005731">
    <property type="protein sequence ID" value="RWS23884.1"/>
    <property type="molecule type" value="Genomic_DNA"/>
</dbReference>
<dbReference type="SMART" id="SM00360">
    <property type="entry name" value="RRM"/>
    <property type="match status" value="3"/>
</dbReference>
<evidence type="ECO:0000313" key="5">
    <source>
        <dbReference type="EMBL" id="RWS23884.1"/>
    </source>
</evidence>